<evidence type="ECO:0000256" key="1">
    <source>
        <dbReference type="SAM" id="Phobius"/>
    </source>
</evidence>
<accession>A0A2G1V9X1</accession>
<feature type="transmembrane region" description="Helical" evidence="1">
    <location>
        <begin position="12"/>
        <end position="32"/>
    </location>
</feature>
<gene>
    <name evidence="2" type="ORF">CLH62_20830</name>
</gene>
<dbReference type="AlphaFoldDB" id="A0A2G1V9X1"/>
<keyword evidence="1" id="KW-0812">Transmembrane</keyword>
<dbReference type="Proteomes" id="UP000229044">
    <property type="component" value="Unassembled WGS sequence"/>
</dbReference>
<evidence type="ECO:0000313" key="2">
    <source>
        <dbReference type="EMBL" id="PHQ23544.1"/>
    </source>
</evidence>
<comment type="caution">
    <text evidence="2">The sequence shown here is derived from an EMBL/GenBank/DDBJ whole genome shotgun (WGS) entry which is preliminary data.</text>
</comment>
<organism evidence="2 3">
    <name type="scientific">Marinobacter guineae</name>
    <dbReference type="NCBI Taxonomy" id="432303"/>
    <lineage>
        <taxon>Bacteria</taxon>
        <taxon>Pseudomonadati</taxon>
        <taxon>Pseudomonadota</taxon>
        <taxon>Gammaproteobacteria</taxon>
        <taxon>Pseudomonadales</taxon>
        <taxon>Marinobacteraceae</taxon>
        <taxon>Marinobacter</taxon>
    </lineage>
</organism>
<evidence type="ECO:0000313" key="3">
    <source>
        <dbReference type="Proteomes" id="UP000229044"/>
    </source>
</evidence>
<feature type="transmembrane region" description="Helical" evidence="1">
    <location>
        <begin position="85"/>
        <end position="104"/>
    </location>
</feature>
<keyword evidence="3" id="KW-1185">Reference proteome</keyword>
<proteinExistence type="predicted"/>
<protein>
    <submittedName>
        <fullName evidence="2">Uncharacterized protein</fullName>
    </submittedName>
</protein>
<name>A0A2G1V9X1_9GAMM</name>
<reference evidence="2 3" key="1">
    <citation type="submission" date="2017-09" db="EMBL/GenBank/DDBJ databases">
        <title>The draft genome sequences of Marinobacter guineae M3B.</title>
        <authorList>
            <person name="Cao J."/>
        </authorList>
    </citation>
    <scope>NUCLEOTIDE SEQUENCE [LARGE SCALE GENOMIC DNA]</scope>
    <source>
        <strain evidence="2 3">M3B</strain>
    </source>
</reference>
<sequence>MDTIPRFKKIEALSLGIVLPVLLSGYTVLLLLNSEAVFWGRSSSVIYHGYDAFLVSALWFGVSGLLAGHFWLRQYRVFGPARRKAFMWVSSFLVLVGLVSAILLV</sequence>
<feature type="transmembrane region" description="Helical" evidence="1">
    <location>
        <begin position="52"/>
        <end position="73"/>
    </location>
</feature>
<dbReference type="RefSeq" id="WP_099620082.1">
    <property type="nucleotide sequence ID" value="NZ_KZ319353.1"/>
</dbReference>
<dbReference type="OrthoDB" id="9917149at2"/>
<dbReference type="EMBL" id="NTFI01000023">
    <property type="protein sequence ID" value="PHQ23544.1"/>
    <property type="molecule type" value="Genomic_DNA"/>
</dbReference>
<keyword evidence="1" id="KW-0472">Membrane</keyword>
<keyword evidence="1" id="KW-1133">Transmembrane helix</keyword>